<evidence type="ECO:0008006" key="4">
    <source>
        <dbReference type="Google" id="ProtNLM"/>
    </source>
</evidence>
<keyword evidence="3" id="KW-1185">Reference proteome</keyword>
<reference evidence="2 3" key="1">
    <citation type="submission" date="2017-05" db="EMBL/GenBank/DDBJ databases">
        <title>Complete and WGS of Bordetella genogroups.</title>
        <authorList>
            <person name="Spilker T."/>
            <person name="LiPuma J."/>
        </authorList>
    </citation>
    <scope>NUCLEOTIDE SEQUENCE [LARGE SCALE GENOMIC DNA]</scope>
    <source>
        <strain evidence="2 3">AU7206</strain>
    </source>
</reference>
<proteinExistence type="predicted"/>
<evidence type="ECO:0000256" key="1">
    <source>
        <dbReference type="SAM" id="SignalP"/>
    </source>
</evidence>
<dbReference type="Proteomes" id="UP000194161">
    <property type="component" value="Chromosome"/>
</dbReference>
<protein>
    <recommendedName>
        <fullName evidence="4">Carboxypeptidase regulatory-like domain-containing protein</fullName>
    </recommendedName>
</protein>
<accession>A0A1W6Z7J8</accession>
<dbReference type="EMBL" id="CP021111">
    <property type="protein sequence ID" value="ARP93225.1"/>
    <property type="molecule type" value="Genomic_DNA"/>
</dbReference>
<name>A0A1W6Z7J8_9BORD</name>
<sequence length="143" mass="15109">MSSRFHQAKLACVAVAMLVASGAAWSQDGKPEVRTLGAISYVSGGVGHEEVTYMRSISSQYNLQLLFALSDGGAYVSDVDVRIKSESGQELMAVKSDGPMFYAKLPAGTYEVTATYGGKPQTRKATVADKGAASMKFSWAGPT</sequence>
<evidence type="ECO:0000313" key="2">
    <source>
        <dbReference type="EMBL" id="ARP93225.1"/>
    </source>
</evidence>
<dbReference type="OrthoDB" id="8926484at2"/>
<feature type="signal peptide" evidence="1">
    <location>
        <begin position="1"/>
        <end position="26"/>
    </location>
</feature>
<dbReference type="AlphaFoldDB" id="A0A1W6Z7J8"/>
<organism evidence="2 3">
    <name type="scientific">Bordetella genomosp. 13</name>
    <dbReference type="NCBI Taxonomy" id="463040"/>
    <lineage>
        <taxon>Bacteria</taxon>
        <taxon>Pseudomonadati</taxon>
        <taxon>Pseudomonadota</taxon>
        <taxon>Betaproteobacteria</taxon>
        <taxon>Burkholderiales</taxon>
        <taxon>Alcaligenaceae</taxon>
        <taxon>Bordetella</taxon>
    </lineage>
</organism>
<evidence type="ECO:0000313" key="3">
    <source>
        <dbReference type="Proteomes" id="UP000194161"/>
    </source>
</evidence>
<dbReference type="STRING" id="463040.CAL15_01785"/>
<feature type="chain" id="PRO_5010854584" description="Carboxypeptidase regulatory-like domain-containing protein" evidence="1">
    <location>
        <begin position="27"/>
        <end position="143"/>
    </location>
</feature>
<gene>
    <name evidence="2" type="ORF">CAL15_01785</name>
</gene>
<dbReference type="RefSeq" id="WP_086077061.1">
    <property type="nucleotide sequence ID" value="NZ_CP021111.1"/>
</dbReference>
<keyword evidence="1" id="KW-0732">Signal</keyword>
<dbReference type="KEGG" id="bgm:CAL15_01785"/>